<feature type="transmembrane region" description="Helical" evidence="4">
    <location>
        <begin position="414"/>
        <end position="432"/>
    </location>
</feature>
<reference evidence="5 6" key="1">
    <citation type="journal article" date="2020" name="Phytopathology">
        <title>A high-quality genome resource of Botrytis fragariae, a new and rapidly spreading fungal pathogen causing strawberry gray mold in the U.S.A.</title>
        <authorList>
            <person name="Wu Y."/>
            <person name="Saski C.A."/>
            <person name="Schnabel G."/>
            <person name="Xiao S."/>
            <person name="Hu M."/>
        </authorList>
    </citation>
    <scope>NUCLEOTIDE SEQUENCE [LARGE SCALE GENOMIC DNA]</scope>
    <source>
        <strain evidence="5 6">BVB16</strain>
    </source>
</reference>
<evidence type="ECO:0000256" key="3">
    <source>
        <dbReference type="SAM" id="MobiDB-lite"/>
    </source>
</evidence>
<feature type="transmembrane region" description="Helical" evidence="4">
    <location>
        <begin position="444"/>
        <end position="462"/>
    </location>
</feature>
<feature type="transmembrane region" description="Helical" evidence="4">
    <location>
        <begin position="387"/>
        <end position="407"/>
    </location>
</feature>
<dbReference type="CDD" id="cd17352">
    <property type="entry name" value="MFS_MCT_SLC16"/>
    <property type="match status" value="1"/>
</dbReference>
<organism evidence="5 6">
    <name type="scientific">Botrytis fragariae</name>
    <dbReference type="NCBI Taxonomy" id="1964551"/>
    <lineage>
        <taxon>Eukaryota</taxon>
        <taxon>Fungi</taxon>
        <taxon>Dikarya</taxon>
        <taxon>Ascomycota</taxon>
        <taxon>Pezizomycotina</taxon>
        <taxon>Leotiomycetes</taxon>
        <taxon>Helotiales</taxon>
        <taxon>Sclerotiniaceae</taxon>
        <taxon>Botrytis</taxon>
    </lineage>
</organism>
<dbReference type="GeneID" id="59264274"/>
<dbReference type="OrthoDB" id="2213137at2759"/>
<dbReference type="AlphaFoldDB" id="A0A8H6AMK9"/>
<dbReference type="InterPro" id="IPR011701">
    <property type="entry name" value="MFS"/>
</dbReference>
<evidence type="ECO:0000313" key="6">
    <source>
        <dbReference type="Proteomes" id="UP000531561"/>
    </source>
</evidence>
<dbReference type="RefSeq" id="XP_037189050.1">
    <property type="nucleotide sequence ID" value="XM_037340582.1"/>
</dbReference>
<dbReference type="SUPFAM" id="SSF103473">
    <property type="entry name" value="MFS general substrate transporter"/>
    <property type="match status" value="1"/>
</dbReference>
<keyword evidence="4" id="KW-0812">Transmembrane</keyword>
<comment type="caution">
    <text evidence="5">The sequence shown here is derived from an EMBL/GenBank/DDBJ whole genome shotgun (WGS) entry which is preliminary data.</text>
</comment>
<feature type="transmembrane region" description="Helical" evidence="4">
    <location>
        <begin position="324"/>
        <end position="345"/>
    </location>
</feature>
<dbReference type="GO" id="GO:0016020">
    <property type="term" value="C:membrane"/>
    <property type="evidence" value="ECO:0007669"/>
    <property type="project" value="UniProtKB-SubCell"/>
</dbReference>
<dbReference type="PANTHER" id="PTHR11360:SF315">
    <property type="entry name" value="TRANSPORTER MCH2-RELATED"/>
    <property type="match status" value="1"/>
</dbReference>
<feature type="transmembrane region" description="Helical" evidence="4">
    <location>
        <begin position="483"/>
        <end position="502"/>
    </location>
</feature>
<evidence type="ECO:0000256" key="2">
    <source>
        <dbReference type="ARBA" id="ARBA00006727"/>
    </source>
</evidence>
<feature type="transmembrane region" description="Helical" evidence="4">
    <location>
        <begin position="162"/>
        <end position="179"/>
    </location>
</feature>
<dbReference type="Gene3D" id="1.20.1250.20">
    <property type="entry name" value="MFS general substrate transporter like domains"/>
    <property type="match status" value="2"/>
</dbReference>
<feature type="transmembrane region" description="Helical" evidence="4">
    <location>
        <begin position="280"/>
        <end position="300"/>
    </location>
</feature>
<comment type="subcellular location">
    <subcellularLocation>
        <location evidence="1">Membrane</location>
        <topology evidence="1">Multi-pass membrane protein</topology>
    </subcellularLocation>
</comment>
<feature type="transmembrane region" description="Helical" evidence="4">
    <location>
        <begin position="191"/>
        <end position="211"/>
    </location>
</feature>
<feature type="transmembrane region" description="Helical" evidence="4">
    <location>
        <begin position="249"/>
        <end position="268"/>
    </location>
</feature>
<protein>
    <submittedName>
        <fullName evidence="5">Putative mfs transporter protein</fullName>
    </submittedName>
</protein>
<dbReference type="GO" id="GO:0022857">
    <property type="term" value="F:transmembrane transporter activity"/>
    <property type="evidence" value="ECO:0007669"/>
    <property type="project" value="InterPro"/>
</dbReference>
<name>A0A8H6AMK9_9HELO</name>
<dbReference type="Pfam" id="PF07690">
    <property type="entry name" value="MFS_1"/>
    <property type="match status" value="1"/>
</dbReference>
<dbReference type="InterPro" id="IPR050327">
    <property type="entry name" value="Proton-linked_MCT"/>
</dbReference>
<dbReference type="Proteomes" id="UP000531561">
    <property type="component" value="Unassembled WGS sequence"/>
</dbReference>
<keyword evidence="4" id="KW-0472">Membrane</keyword>
<keyword evidence="6" id="KW-1185">Reference proteome</keyword>
<proteinExistence type="inferred from homology"/>
<dbReference type="EMBL" id="JABFCT010000015">
    <property type="protein sequence ID" value="KAF5870103.1"/>
    <property type="molecule type" value="Genomic_DNA"/>
</dbReference>
<dbReference type="PANTHER" id="PTHR11360">
    <property type="entry name" value="MONOCARBOXYLATE TRANSPORTER"/>
    <property type="match status" value="1"/>
</dbReference>
<evidence type="ECO:0000256" key="1">
    <source>
        <dbReference type="ARBA" id="ARBA00004141"/>
    </source>
</evidence>
<gene>
    <name evidence="5" type="ORF">Bfra_010249</name>
</gene>
<evidence type="ECO:0000256" key="4">
    <source>
        <dbReference type="SAM" id="Phobius"/>
    </source>
</evidence>
<feature type="compositionally biased region" description="Basic and acidic residues" evidence="3">
    <location>
        <begin position="515"/>
        <end position="534"/>
    </location>
</feature>
<feature type="region of interest" description="Disordered" evidence="3">
    <location>
        <begin position="515"/>
        <end position="570"/>
    </location>
</feature>
<accession>A0A8H6AMK9</accession>
<sequence>MAKQIDWWRMRWTGARLQLLLLCTEGGFFISYSRFYTHTHTHTHMRYAFLYEMSAINNERSGRDDNNEINIANAVENVDKDIRGPSDKNLLAEDRGHYTDDPERIEDLNPVDVPPDGGYGWVCVACVFLINGHTWGVNSSYGVFLAHYLASDTFPGATSLEYAFVGGLSISLALLTAPVATSCTRKFGTQVTLAIGIVLETAGLLGASFAYEIWHLFLSQGVAFGFGMGFLFVGSVGVVPQWFSKRRSLANGISAAGSGLGGLIYSLATNAMIQSIGLGWAFRVLAILAFAVNTVCTILVRDRNHAIGSVQKAFDTQLFKKPEFFLLLGWGFFSMLAYIVLLFSLPNYARSIGLSAKQGSVIGAILNLGQGLGRPFVGAFSDATGRINMAGTCTFLAGLFCLVIWIFAKSYGVLIFFALIVGTVSGTFWATVAPVGAEVVGLKVLPSALSIIWLVLVIPCTFSEPIGLKLRASSGDIYLHAQVYAGCMYIGAALCIWGLRAWKIKELESLREGEREKEIRDEDEARREREREQGEENDSEKSANVPMRRQMTRTESVKRATKGLWVLQRV</sequence>
<comment type="similarity">
    <text evidence="2">Belongs to the major facilitator superfamily. Monocarboxylate porter (TC 2.A.1.13) family.</text>
</comment>
<feature type="transmembrane region" description="Helical" evidence="4">
    <location>
        <begin position="217"/>
        <end position="237"/>
    </location>
</feature>
<evidence type="ECO:0000313" key="5">
    <source>
        <dbReference type="EMBL" id="KAF5870103.1"/>
    </source>
</evidence>
<keyword evidence="4" id="KW-1133">Transmembrane helix</keyword>
<dbReference type="InterPro" id="IPR036259">
    <property type="entry name" value="MFS_trans_sf"/>
</dbReference>